<dbReference type="GO" id="GO:0030007">
    <property type="term" value="P:intracellular potassium ion homeostasis"/>
    <property type="evidence" value="ECO:0007669"/>
    <property type="project" value="TreeGrafter"/>
</dbReference>
<dbReference type="KEGG" id="ache:ACHE_60069S"/>
<organism evidence="3 4">
    <name type="scientific">Aspergillus chevalieri</name>
    <name type="common">Eurotium chevalieri</name>
    <dbReference type="NCBI Taxonomy" id="182096"/>
    <lineage>
        <taxon>Eukaryota</taxon>
        <taxon>Fungi</taxon>
        <taxon>Dikarya</taxon>
        <taxon>Ascomycota</taxon>
        <taxon>Pezizomycotina</taxon>
        <taxon>Eurotiomycetes</taxon>
        <taxon>Eurotiomycetidae</taxon>
        <taxon>Eurotiales</taxon>
        <taxon>Aspergillaceae</taxon>
        <taxon>Aspergillus</taxon>
        <taxon>Aspergillus subgen. Aspergillus</taxon>
    </lineage>
</organism>
<feature type="transmembrane region" description="Helical" evidence="2">
    <location>
        <begin position="12"/>
        <end position="31"/>
    </location>
</feature>
<keyword evidence="4" id="KW-1185">Reference proteome</keyword>
<proteinExistence type="predicted"/>
<dbReference type="GO" id="GO:0140107">
    <property type="term" value="F:high-affinity potassium ion transmembrane transporter activity"/>
    <property type="evidence" value="ECO:0007669"/>
    <property type="project" value="TreeGrafter"/>
</dbReference>
<dbReference type="GO" id="GO:0005886">
    <property type="term" value="C:plasma membrane"/>
    <property type="evidence" value="ECO:0007669"/>
    <property type="project" value="TreeGrafter"/>
</dbReference>
<dbReference type="AlphaFoldDB" id="A0A7R7ZQ10"/>
<feature type="transmembrane region" description="Helical" evidence="2">
    <location>
        <begin position="65"/>
        <end position="90"/>
    </location>
</feature>
<dbReference type="GO" id="GO:1990573">
    <property type="term" value="P:potassium ion import across plasma membrane"/>
    <property type="evidence" value="ECO:0007669"/>
    <property type="project" value="TreeGrafter"/>
</dbReference>
<dbReference type="PANTHER" id="PTHR31064">
    <property type="entry name" value="POTASSIUM TRANSPORT PROTEIN DDB_G0292412-RELATED"/>
    <property type="match status" value="1"/>
</dbReference>
<keyword evidence="2" id="KW-0812">Transmembrane</keyword>
<dbReference type="RefSeq" id="XP_043138705.1">
    <property type="nucleotide sequence ID" value="XM_043281203.1"/>
</dbReference>
<keyword evidence="2" id="KW-0472">Membrane</keyword>
<name>A0A7R7ZQ10_ASPCH</name>
<dbReference type="Proteomes" id="UP000637239">
    <property type="component" value="Chromosome 6"/>
</dbReference>
<evidence type="ECO:0000313" key="4">
    <source>
        <dbReference type="Proteomes" id="UP000637239"/>
    </source>
</evidence>
<dbReference type="GeneID" id="66984541"/>
<accession>A0A7R7ZQ10</accession>
<evidence type="ECO:0000313" key="3">
    <source>
        <dbReference type="EMBL" id="BCR90183.1"/>
    </source>
</evidence>
<protein>
    <submittedName>
        <fullName evidence="3">Uncharacterized protein</fullName>
    </submittedName>
</protein>
<keyword evidence="2" id="KW-1133">Transmembrane helix</keyword>
<reference evidence="3" key="2">
    <citation type="submission" date="2021-02" db="EMBL/GenBank/DDBJ databases">
        <title>Aspergillus chevalieri M1 genome sequence.</title>
        <authorList>
            <person name="Kadooka C."/>
            <person name="Mori K."/>
            <person name="Futagami T."/>
        </authorList>
    </citation>
    <scope>NUCLEOTIDE SEQUENCE</scope>
    <source>
        <strain evidence="3">M1</strain>
    </source>
</reference>
<evidence type="ECO:0000256" key="1">
    <source>
        <dbReference type="SAM" id="MobiDB-lite"/>
    </source>
</evidence>
<dbReference type="EMBL" id="AP024421">
    <property type="protein sequence ID" value="BCR90183.1"/>
    <property type="molecule type" value="Genomic_DNA"/>
</dbReference>
<sequence>MWKPPLNSITLHYAYIISCGILGLIVLYPYGNLKAIDAYFFGVSASTESGLNTVGVKALKIYQQIFIYIIPIITNLMCINIIVVAVRLYWLEKRLKHIAPAVLSAKPQSVRLKDNKYDQEAQAGKLEDSIPEQETDHTPNQRYMNMERHDSTASEENRFRS</sequence>
<dbReference type="PANTHER" id="PTHR31064:SF5">
    <property type="entry name" value="POTASSIUM ION TRANSPORTER (EUROFUNG)"/>
    <property type="match status" value="1"/>
</dbReference>
<dbReference type="InterPro" id="IPR051143">
    <property type="entry name" value="TrkH_K-transport"/>
</dbReference>
<reference evidence="3" key="1">
    <citation type="submission" date="2021-01" db="EMBL/GenBank/DDBJ databases">
        <authorList>
            <consortium name="Aspergillus chevalieri M1 genome sequencing consortium"/>
            <person name="Kazuki M."/>
            <person name="Futagami T."/>
        </authorList>
    </citation>
    <scope>NUCLEOTIDE SEQUENCE</scope>
    <source>
        <strain evidence="3">M1</strain>
    </source>
</reference>
<feature type="region of interest" description="Disordered" evidence="1">
    <location>
        <begin position="117"/>
        <end position="161"/>
    </location>
</feature>
<gene>
    <name evidence="3" type="ORF">ACHE_60069S</name>
</gene>
<evidence type="ECO:0000256" key="2">
    <source>
        <dbReference type="SAM" id="Phobius"/>
    </source>
</evidence>
<feature type="compositionally biased region" description="Basic and acidic residues" evidence="1">
    <location>
        <begin position="134"/>
        <end position="161"/>
    </location>
</feature>